<protein>
    <submittedName>
        <fullName evidence="1">Uncharacterized protein</fullName>
    </submittedName>
</protein>
<dbReference type="EMBL" id="BOMQ01000060">
    <property type="protein sequence ID" value="GIE51607.1"/>
    <property type="molecule type" value="Genomic_DNA"/>
</dbReference>
<dbReference type="RefSeq" id="WP_203772292.1">
    <property type="nucleotide sequence ID" value="NZ_BAAAYJ010000099.1"/>
</dbReference>
<keyword evidence="2" id="KW-1185">Reference proteome</keyword>
<evidence type="ECO:0000313" key="1">
    <source>
        <dbReference type="EMBL" id="GIE51607.1"/>
    </source>
</evidence>
<reference evidence="1" key="1">
    <citation type="submission" date="2021-01" db="EMBL/GenBank/DDBJ databases">
        <title>Whole genome shotgun sequence of Actinoplanes nipponensis NBRC 14063.</title>
        <authorList>
            <person name="Komaki H."/>
            <person name="Tamura T."/>
        </authorList>
    </citation>
    <scope>NUCLEOTIDE SEQUENCE</scope>
    <source>
        <strain evidence="1">NBRC 14063</strain>
    </source>
</reference>
<organism evidence="1 2">
    <name type="scientific">Actinoplanes nipponensis</name>
    <dbReference type="NCBI Taxonomy" id="135950"/>
    <lineage>
        <taxon>Bacteria</taxon>
        <taxon>Bacillati</taxon>
        <taxon>Actinomycetota</taxon>
        <taxon>Actinomycetes</taxon>
        <taxon>Micromonosporales</taxon>
        <taxon>Micromonosporaceae</taxon>
        <taxon>Actinoplanes</taxon>
    </lineage>
</organism>
<name>A0A919MP28_9ACTN</name>
<accession>A0A919MP28</accession>
<sequence>MSDDRERSVLALIAHRGRQLTRLAESRCPEDGRLLGAVYRLTDGIWIWSAGHRQPPQTARREAAALYLDTMEDCATVDERQACYDSAIEVLSSDTRPRANPEVARIELVERAGGLWRFTRPFAMSMVAGNGFAVTEVSCGCRRPYYMDIHSLVKHSLQSPPSNQQSVIHVPPLPPDLPEREVERLLKSMS</sequence>
<comment type="caution">
    <text evidence="1">The sequence shown here is derived from an EMBL/GenBank/DDBJ whole genome shotgun (WGS) entry which is preliminary data.</text>
</comment>
<dbReference type="AlphaFoldDB" id="A0A919MP28"/>
<evidence type="ECO:0000313" key="2">
    <source>
        <dbReference type="Proteomes" id="UP000647172"/>
    </source>
</evidence>
<proteinExistence type="predicted"/>
<gene>
    <name evidence="1" type="ORF">Ani05nite_51410</name>
</gene>
<dbReference type="Proteomes" id="UP000647172">
    <property type="component" value="Unassembled WGS sequence"/>
</dbReference>